<dbReference type="Gene3D" id="3.40.1280.10">
    <property type="match status" value="1"/>
</dbReference>
<dbReference type="InterPro" id="IPR004441">
    <property type="entry name" value="rRNA_MeTrfase_TrmH"/>
</dbReference>
<dbReference type="OrthoDB" id="9794400at2"/>
<keyword evidence="2 5" id="KW-0489">Methyltransferase</keyword>
<dbReference type="InterPro" id="IPR001537">
    <property type="entry name" value="SpoU_MeTrfase"/>
</dbReference>
<dbReference type="Pfam" id="PF00588">
    <property type="entry name" value="SpoU_methylase"/>
    <property type="match status" value="1"/>
</dbReference>
<dbReference type="Proteomes" id="UP000242329">
    <property type="component" value="Unassembled WGS sequence"/>
</dbReference>
<dbReference type="SUPFAM" id="SSF55315">
    <property type="entry name" value="L30e-like"/>
    <property type="match status" value="1"/>
</dbReference>
<evidence type="ECO:0000313" key="5">
    <source>
        <dbReference type="EMBL" id="SHG91908.1"/>
    </source>
</evidence>
<gene>
    <name evidence="5" type="ORF">SAMN02745221_01267</name>
</gene>
<evidence type="ECO:0000256" key="2">
    <source>
        <dbReference type="ARBA" id="ARBA00022603"/>
    </source>
</evidence>
<organism evidence="5 6">
    <name type="scientific">Thermosyntropha lipolytica DSM 11003</name>
    <dbReference type="NCBI Taxonomy" id="1123382"/>
    <lineage>
        <taxon>Bacteria</taxon>
        <taxon>Bacillati</taxon>
        <taxon>Bacillota</taxon>
        <taxon>Clostridia</taxon>
        <taxon>Eubacteriales</taxon>
        <taxon>Syntrophomonadaceae</taxon>
        <taxon>Thermosyntropha</taxon>
    </lineage>
</organism>
<accession>A0A1M5NQZ9</accession>
<dbReference type="SMART" id="SM00967">
    <property type="entry name" value="SpoU_sub_bind"/>
    <property type="match status" value="1"/>
</dbReference>
<keyword evidence="3 5" id="KW-0808">Transferase</keyword>
<protein>
    <submittedName>
        <fullName evidence="5">23S rRNA (Guanosine2251-2'-O)-methyltransferase</fullName>
    </submittedName>
</protein>
<evidence type="ECO:0000256" key="3">
    <source>
        <dbReference type="ARBA" id="ARBA00022679"/>
    </source>
</evidence>
<dbReference type="InterPro" id="IPR013123">
    <property type="entry name" value="SpoU_subst-bd"/>
</dbReference>
<dbReference type="GO" id="GO:0006396">
    <property type="term" value="P:RNA processing"/>
    <property type="evidence" value="ECO:0007669"/>
    <property type="project" value="InterPro"/>
</dbReference>
<evidence type="ECO:0000313" key="6">
    <source>
        <dbReference type="Proteomes" id="UP000242329"/>
    </source>
</evidence>
<sequence length="255" mass="28166">MKETVAGINGVTEMLKAKRRKIYRIFIQEGKKGSKVDELVKLATGCQIPVQRMDKKDMDRMYPAKNHQGVVAEVEPYKYSSLEEVLEYARGKGEEPFLVLLDGIEDPQNMGAIVRTALCAGVHGVVIPKHHAVEVTDAVVRASAGAVEYMHIIKTTNLVGFIKELKACGFWIIGADAEGKEDYFALSFPSPVAVVVGSEGDGMRRLVKENCDFLVKIPMQGEINSLNASVAAALIIYEVVRQRWTKKDELVNGEK</sequence>
<dbReference type="EMBL" id="FQWY01000018">
    <property type="protein sequence ID" value="SHG91908.1"/>
    <property type="molecule type" value="Genomic_DNA"/>
</dbReference>
<feature type="domain" description="RNA 2-O ribose methyltransferase substrate binding" evidence="4">
    <location>
        <begin position="4"/>
        <end position="80"/>
    </location>
</feature>
<dbReference type="CDD" id="cd18103">
    <property type="entry name" value="SpoU-like_RlmB"/>
    <property type="match status" value="1"/>
</dbReference>
<comment type="similarity">
    <text evidence="1">Belongs to the class IV-like SAM-binding methyltransferase superfamily. RNA methyltransferase TrmH family.</text>
</comment>
<dbReference type="FunFam" id="3.40.1280.10:FF:000008">
    <property type="entry name" value="Group 3 RNA methyltransferase TrmH"/>
    <property type="match status" value="1"/>
</dbReference>
<dbReference type="GO" id="GO:0005829">
    <property type="term" value="C:cytosol"/>
    <property type="evidence" value="ECO:0007669"/>
    <property type="project" value="TreeGrafter"/>
</dbReference>
<dbReference type="InterPro" id="IPR029028">
    <property type="entry name" value="Alpha/beta_knot_MTases"/>
</dbReference>
<dbReference type="RefSeq" id="WP_073091704.1">
    <property type="nucleotide sequence ID" value="NZ_FQWY01000018.1"/>
</dbReference>
<dbReference type="InterPro" id="IPR029064">
    <property type="entry name" value="Ribosomal_eL30-like_sf"/>
</dbReference>
<name>A0A1M5NQZ9_9FIRM</name>
<reference evidence="6" key="1">
    <citation type="submission" date="2016-11" db="EMBL/GenBank/DDBJ databases">
        <authorList>
            <person name="Varghese N."/>
            <person name="Submissions S."/>
        </authorList>
    </citation>
    <scope>NUCLEOTIDE SEQUENCE [LARGE SCALE GENOMIC DNA]</scope>
    <source>
        <strain evidence="6">DSM 11003</strain>
    </source>
</reference>
<dbReference type="InterPro" id="IPR029026">
    <property type="entry name" value="tRNA_m1G_MTases_N"/>
</dbReference>
<dbReference type="Gene3D" id="3.30.1330.30">
    <property type="match status" value="1"/>
</dbReference>
<dbReference type="NCBIfam" id="TIGR00186">
    <property type="entry name" value="rRNA_methyl_3"/>
    <property type="match status" value="1"/>
</dbReference>
<dbReference type="STRING" id="1123382.SAMN02745221_01267"/>
<dbReference type="Pfam" id="PF08032">
    <property type="entry name" value="SpoU_sub_bind"/>
    <property type="match status" value="1"/>
</dbReference>
<dbReference type="GO" id="GO:0008173">
    <property type="term" value="F:RNA methyltransferase activity"/>
    <property type="evidence" value="ECO:0007669"/>
    <property type="project" value="InterPro"/>
</dbReference>
<dbReference type="PANTHER" id="PTHR46429">
    <property type="entry name" value="23S RRNA (GUANOSINE-2'-O-)-METHYLTRANSFERASE RLMB"/>
    <property type="match status" value="1"/>
</dbReference>
<dbReference type="SUPFAM" id="SSF75217">
    <property type="entry name" value="alpha/beta knot"/>
    <property type="match status" value="1"/>
</dbReference>
<dbReference type="AlphaFoldDB" id="A0A1M5NQZ9"/>
<dbReference type="GO" id="GO:0032259">
    <property type="term" value="P:methylation"/>
    <property type="evidence" value="ECO:0007669"/>
    <property type="project" value="UniProtKB-KW"/>
</dbReference>
<evidence type="ECO:0000259" key="4">
    <source>
        <dbReference type="SMART" id="SM00967"/>
    </source>
</evidence>
<dbReference type="PANTHER" id="PTHR46429:SF1">
    <property type="entry name" value="23S RRNA (GUANOSINE-2'-O-)-METHYLTRANSFERASE RLMB"/>
    <property type="match status" value="1"/>
</dbReference>
<proteinExistence type="inferred from homology"/>
<keyword evidence="6" id="KW-1185">Reference proteome</keyword>
<dbReference type="GO" id="GO:0003723">
    <property type="term" value="F:RNA binding"/>
    <property type="evidence" value="ECO:0007669"/>
    <property type="project" value="InterPro"/>
</dbReference>
<evidence type="ECO:0000256" key="1">
    <source>
        <dbReference type="ARBA" id="ARBA00007228"/>
    </source>
</evidence>